<proteinExistence type="predicted"/>
<sequence length="771" mass="82627">MSAVSVTGYLTRRFAAGAVLLLGAIDLVGAAATVPVRRPGVLGVDYAVAAVIGAHYVLLAAGVTAVVTARGIWRGKRTAWWLAVAAAVVSLPGHHVRDPHGRPVVASALVVLAVLVAGRRAFTARADPALARQGLAVLAAGLVSVLGYAVIGLYLLDSQFREPTSLTASIRGGVRLLFLLPVRFEPATRHERFFVDSVRVAALTVVAVALTRLVASVVGTPGHDAQRRVVAGILARHGSTALAHFHLLDDKNWVISDDHEAFVGYTVVGTSAVALGEPVGAPCSRDEAVRRFLELCALNGWTPVFHQVTAAGCESLTAHGLRVLKIGEEAVVDLASFTLDGRDRKGLRSAVRRCERAGYRIVDLPHPLDDAHLARLAEVSDAWLASGGHRERTFTLGRFDPGYLHETPVVAVVDDAGTVWAFANLLPPYRGRDASFDLMRRRPDAANGVMEFLFVALIERFRRDGYSGMNLGLAPLSGAGTGDTVADRVIRTLYRRGGAAFNFAGLRAYKDKWGPRWEPRYLAYRFDADLPKAAVAVARAGELPDPRSPLTRAVGLVRRYPASIAFAALQLWIMAATAADPHLHHVLLRHFGLAWADLRHGQVWRLVTGPFVQTRPGFVWSNLALVFLVFPVAERRLGTRRMAAVFLGGDWVSTVPVLLGVRIAVAAGVAGAAATLAERDAGSSSGSFALIAATLLTVAAPRVRWSLIAVLVAALTVTLAVDQRLFDLQHLISAVATVAVLATAARWRRPPQRSRSSAARSSVRLRTPSLR</sequence>
<accession>A0A8J3Z4A8</accession>
<gene>
    <name evidence="9" type="ORF">Vau01_048500</name>
</gene>
<dbReference type="EMBL" id="BOPG01000031">
    <property type="protein sequence ID" value="GIJ57334.1"/>
    <property type="molecule type" value="Genomic_DNA"/>
</dbReference>
<keyword evidence="4 7" id="KW-1133">Transmembrane helix</keyword>
<feature type="transmembrane region" description="Helical" evidence="7">
    <location>
        <begin position="46"/>
        <end position="67"/>
    </location>
</feature>
<name>A0A8J3Z4A8_9ACTN</name>
<evidence type="ECO:0000259" key="8">
    <source>
        <dbReference type="Pfam" id="PF09924"/>
    </source>
</evidence>
<dbReference type="InterPro" id="IPR035952">
    <property type="entry name" value="Rhomboid-like_sf"/>
</dbReference>
<evidence type="ECO:0000256" key="3">
    <source>
        <dbReference type="ARBA" id="ARBA00022692"/>
    </source>
</evidence>
<dbReference type="GO" id="GO:0055091">
    <property type="term" value="P:phospholipid homeostasis"/>
    <property type="evidence" value="ECO:0007669"/>
    <property type="project" value="TreeGrafter"/>
</dbReference>
<feature type="transmembrane region" description="Helical" evidence="7">
    <location>
        <begin position="134"/>
        <end position="156"/>
    </location>
</feature>
<protein>
    <recommendedName>
        <fullName evidence="8">Phosphatidylglycerol lysyltransferase C-terminal domain-containing protein</fullName>
    </recommendedName>
</protein>
<evidence type="ECO:0000256" key="5">
    <source>
        <dbReference type="ARBA" id="ARBA00023136"/>
    </source>
</evidence>
<evidence type="ECO:0000313" key="10">
    <source>
        <dbReference type="Proteomes" id="UP000612585"/>
    </source>
</evidence>
<dbReference type="RefSeq" id="WP_203996598.1">
    <property type="nucleotide sequence ID" value="NZ_BOPG01000031.1"/>
</dbReference>
<dbReference type="Pfam" id="PF09924">
    <property type="entry name" value="LPG_synthase_C"/>
    <property type="match status" value="1"/>
</dbReference>
<dbReference type="GO" id="GO:0005886">
    <property type="term" value="C:plasma membrane"/>
    <property type="evidence" value="ECO:0007669"/>
    <property type="project" value="UniProtKB-SubCell"/>
</dbReference>
<dbReference type="SUPFAM" id="SSF55729">
    <property type="entry name" value="Acyl-CoA N-acyltransferases (Nat)"/>
    <property type="match status" value="1"/>
</dbReference>
<feature type="transmembrane region" description="Helical" evidence="7">
    <location>
        <begin position="103"/>
        <end position="122"/>
    </location>
</feature>
<keyword evidence="10" id="KW-1185">Reference proteome</keyword>
<dbReference type="SUPFAM" id="SSF144091">
    <property type="entry name" value="Rhomboid-like"/>
    <property type="match status" value="1"/>
</dbReference>
<evidence type="ECO:0000256" key="6">
    <source>
        <dbReference type="SAM" id="MobiDB-lite"/>
    </source>
</evidence>
<dbReference type="InterPro" id="IPR051211">
    <property type="entry name" value="PG_lysyltransferase"/>
</dbReference>
<feature type="domain" description="Phosphatidylglycerol lysyltransferase C-terminal" evidence="8">
    <location>
        <begin position="233"/>
        <end position="524"/>
    </location>
</feature>
<comment type="caution">
    <text evidence="9">The sequence shown here is derived from an EMBL/GenBank/DDBJ whole genome shotgun (WGS) entry which is preliminary data.</text>
</comment>
<evidence type="ECO:0000256" key="1">
    <source>
        <dbReference type="ARBA" id="ARBA00004651"/>
    </source>
</evidence>
<keyword evidence="3 7" id="KW-0812">Transmembrane</keyword>
<evidence type="ECO:0000256" key="2">
    <source>
        <dbReference type="ARBA" id="ARBA00022475"/>
    </source>
</evidence>
<evidence type="ECO:0000256" key="4">
    <source>
        <dbReference type="ARBA" id="ARBA00022989"/>
    </source>
</evidence>
<dbReference type="AlphaFoldDB" id="A0A8J3Z4A8"/>
<organism evidence="9 10">
    <name type="scientific">Virgisporangium aurantiacum</name>
    <dbReference type="NCBI Taxonomy" id="175570"/>
    <lineage>
        <taxon>Bacteria</taxon>
        <taxon>Bacillati</taxon>
        <taxon>Actinomycetota</taxon>
        <taxon>Actinomycetes</taxon>
        <taxon>Micromonosporales</taxon>
        <taxon>Micromonosporaceae</taxon>
        <taxon>Virgisporangium</taxon>
    </lineage>
</organism>
<reference evidence="9" key="1">
    <citation type="submission" date="2021-01" db="EMBL/GenBank/DDBJ databases">
        <title>Whole genome shotgun sequence of Virgisporangium aurantiacum NBRC 16421.</title>
        <authorList>
            <person name="Komaki H."/>
            <person name="Tamura T."/>
        </authorList>
    </citation>
    <scope>NUCLEOTIDE SEQUENCE</scope>
    <source>
        <strain evidence="9">NBRC 16421</strain>
    </source>
</reference>
<dbReference type="Proteomes" id="UP000612585">
    <property type="component" value="Unassembled WGS sequence"/>
</dbReference>
<keyword evidence="5 7" id="KW-0472">Membrane</keyword>
<evidence type="ECO:0000256" key="7">
    <source>
        <dbReference type="SAM" id="Phobius"/>
    </source>
</evidence>
<feature type="transmembrane region" description="Helical" evidence="7">
    <location>
        <begin position="79"/>
        <end position="97"/>
    </location>
</feature>
<comment type="subcellular location">
    <subcellularLocation>
        <location evidence="1">Cell membrane</location>
        <topology evidence="1">Multi-pass membrane protein</topology>
    </subcellularLocation>
</comment>
<dbReference type="PANTHER" id="PTHR34697:SF2">
    <property type="entry name" value="PHOSPHATIDYLGLYCEROL LYSYLTRANSFERASE"/>
    <property type="match status" value="1"/>
</dbReference>
<dbReference type="InterPro" id="IPR016181">
    <property type="entry name" value="Acyl_CoA_acyltransferase"/>
</dbReference>
<evidence type="ECO:0000313" key="9">
    <source>
        <dbReference type="EMBL" id="GIJ57334.1"/>
    </source>
</evidence>
<dbReference type="PANTHER" id="PTHR34697">
    <property type="entry name" value="PHOSPHATIDYLGLYCEROL LYSYLTRANSFERASE"/>
    <property type="match status" value="1"/>
</dbReference>
<feature type="compositionally biased region" description="Low complexity" evidence="6">
    <location>
        <begin position="753"/>
        <end position="771"/>
    </location>
</feature>
<dbReference type="InterPro" id="IPR024320">
    <property type="entry name" value="LPG_synthase_C"/>
</dbReference>
<dbReference type="GO" id="GO:0016755">
    <property type="term" value="F:aminoacyltransferase activity"/>
    <property type="evidence" value="ECO:0007669"/>
    <property type="project" value="TreeGrafter"/>
</dbReference>
<feature type="region of interest" description="Disordered" evidence="6">
    <location>
        <begin position="752"/>
        <end position="771"/>
    </location>
</feature>
<dbReference type="Gene3D" id="1.20.1540.10">
    <property type="entry name" value="Rhomboid-like"/>
    <property type="match status" value="1"/>
</dbReference>
<keyword evidence="2" id="KW-1003">Cell membrane</keyword>